<feature type="domain" description="KilA-N" evidence="1">
    <location>
        <begin position="2"/>
        <end position="113"/>
    </location>
</feature>
<dbReference type="PANTHER" id="PTHR48135:SF1">
    <property type="entry name" value="KILA-N DOMAIN-CONTAINING PROTEIN"/>
    <property type="match status" value="1"/>
</dbReference>
<name>A0A3P1ZY58_9NEIS</name>
<evidence type="ECO:0000313" key="2">
    <source>
        <dbReference type="EMBL" id="RRD88069.1"/>
    </source>
</evidence>
<dbReference type="STRING" id="1121352.GCA_000620925_01236"/>
<dbReference type="EMBL" id="RQYC01000058">
    <property type="protein sequence ID" value="RRD88069.1"/>
    <property type="molecule type" value="Genomic_DNA"/>
</dbReference>
<dbReference type="InterPro" id="IPR018004">
    <property type="entry name" value="KilA/APSES_HTH"/>
</dbReference>
<dbReference type="InterPro" id="IPR017880">
    <property type="entry name" value="KilA_N"/>
</dbReference>
<keyword evidence="3" id="KW-1185">Reference proteome</keyword>
<dbReference type="SUPFAM" id="SSF54616">
    <property type="entry name" value="DNA-binding domain of Mlu1-box binding protein MBP1"/>
    <property type="match status" value="1"/>
</dbReference>
<dbReference type="Pfam" id="PF04383">
    <property type="entry name" value="KilA-N"/>
    <property type="match status" value="1"/>
</dbReference>
<dbReference type="RefSeq" id="WP_124796541.1">
    <property type="nucleotide sequence ID" value="NZ_RQYC01000058.1"/>
</dbReference>
<dbReference type="AlphaFoldDB" id="A0A3P1ZY58"/>
<dbReference type="Proteomes" id="UP000269923">
    <property type="component" value="Unassembled WGS sequence"/>
</dbReference>
<gene>
    <name evidence="2" type="ORF">EII21_11435</name>
</gene>
<proteinExistence type="predicted"/>
<comment type="caution">
    <text evidence="2">The sequence shown here is derived from an EMBL/GenBank/DDBJ whole genome shotgun (WGS) entry which is preliminary data.</text>
</comment>
<sequence>MNLLTLDFQGMAVHASRDAWFNATEIAAMFGKQPYEWIRLPETEQYIQALLKRAVQQNENSNTGKSRISKSHFIKTKRGNSGGTWLHPKLAIAFARWLSPDFAVWCDEQIENLLHQHQQWQPARHELKSVTKLKNRLLRDQRAAHGKTTQSHHFSNEALLEYEALTGERHIVSRDLLDVTQIAALDAITAENTALIARDLSYQERKSRLLVFAKTLNYPPVQAHQRNAAKLRFDS</sequence>
<reference evidence="2 3" key="1">
    <citation type="submission" date="2018-11" db="EMBL/GenBank/DDBJ databases">
        <title>Genomes From Bacteria Associated with the Canine Oral Cavity: a Test Case for Automated Genome-Based Taxonomic Assignment.</title>
        <authorList>
            <person name="Coil D.A."/>
            <person name="Jospin G."/>
            <person name="Darling A.E."/>
            <person name="Wallis C."/>
            <person name="Davis I.J."/>
            <person name="Harris S."/>
            <person name="Eisen J.A."/>
            <person name="Holcombe L.J."/>
            <person name="O'Flynn C."/>
        </authorList>
    </citation>
    <scope>NUCLEOTIDE SEQUENCE [LARGE SCALE GENOMIC DNA]</scope>
    <source>
        <strain evidence="2 3">COT-280</strain>
    </source>
</reference>
<dbReference type="GO" id="GO:0003677">
    <property type="term" value="F:DNA binding"/>
    <property type="evidence" value="ECO:0007669"/>
    <property type="project" value="InterPro"/>
</dbReference>
<organism evidence="2 3">
    <name type="scientific">Conchiformibius steedae</name>
    <dbReference type="NCBI Taxonomy" id="153493"/>
    <lineage>
        <taxon>Bacteria</taxon>
        <taxon>Pseudomonadati</taxon>
        <taxon>Pseudomonadota</taxon>
        <taxon>Betaproteobacteria</taxon>
        <taxon>Neisseriales</taxon>
        <taxon>Neisseriaceae</taxon>
        <taxon>Conchiformibius</taxon>
    </lineage>
</organism>
<accession>A0A3P1ZY58</accession>
<dbReference type="InterPro" id="IPR036887">
    <property type="entry name" value="HTH_APSES_sf"/>
</dbReference>
<dbReference type="PANTHER" id="PTHR48135">
    <property type="match status" value="1"/>
</dbReference>
<protein>
    <submittedName>
        <fullName evidence="2">KilA-N domain-containing protein</fullName>
    </submittedName>
</protein>
<dbReference type="OrthoDB" id="9178758at2"/>
<evidence type="ECO:0000313" key="3">
    <source>
        <dbReference type="Proteomes" id="UP000269923"/>
    </source>
</evidence>
<evidence type="ECO:0000259" key="1">
    <source>
        <dbReference type="PROSITE" id="PS51301"/>
    </source>
</evidence>
<dbReference type="PROSITE" id="PS51301">
    <property type="entry name" value="KILA_N"/>
    <property type="match status" value="1"/>
</dbReference>
<dbReference type="SMART" id="SM01252">
    <property type="entry name" value="KilA-N"/>
    <property type="match status" value="1"/>
</dbReference>